<keyword evidence="8" id="KW-1185">Reference proteome</keyword>
<feature type="region of interest" description="Disordered" evidence="5">
    <location>
        <begin position="192"/>
        <end position="212"/>
    </location>
</feature>
<feature type="compositionally biased region" description="Polar residues" evidence="5">
    <location>
        <begin position="192"/>
        <end position="202"/>
    </location>
</feature>
<keyword evidence="4" id="KW-0694">RNA-binding</keyword>
<evidence type="ECO:0000256" key="1">
    <source>
        <dbReference type="ARBA" id="ARBA00022737"/>
    </source>
</evidence>
<dbReference type="GO" id="GO:0003723">
    <property type="term" value="F:RNA binding"/>
    <property type="evidence" value="ECO:0007669"/>
    <property type="project" value="UniProtKB-UniRule"/>
</dbReference>
<accession>A0A087U7P6</accession>
<evidence type="ECO:0000313" key="7">
    <source>
        <dbReference type="EMBL" id="KFM73385.1"/>
    </source>
</evidence>
<evidence type="ECO:0000256" key="2">
    <source>
        <dbReference type="ARBA" id="ARBA00023043"/>
    </source>
</evidence>
<evidence type="ECO:0000256" key="3">
    <source>
        <dbReference type="ARBA" id="ARBA00023054"/>
    </source>
</evidence>
<proteinExistence type="predicted"/>
<dbReference type="AlphaFoldDB" id="A0A087U7P6"/>
<dbReference type="InterPro" id="IPR004088">
    <property type="entry name" value="KH_dom_type_1"/>
</dbReference>
<keyword evidence="2" id="KW-0040">ANK repeat</keyword>
<dbReference type="GO" id="GO:0010468">
    <property type="term" value="P:regulation of gene expression"/>
    <property type="evidence" value="ECO:0007669"/>
    <property type="project" value="UniProtKB-ARBA"/>
</dbReference>
<dbReference type="InterPro" id="IPR047373">
    <property type="entry name" value="KH-I_MASK"/>
</dbReference>
<dbReference type="CDD" id="cd22404">
    <property type="entry name" value="KH-I_MASK"/>
    <property type="match status" value="1"/>
</dbReference>
<sequence length="537" mass="56469">MPLDLPTEVALSSGLRSPSASTLPHSLKSSLTNSASPKKWQKRDEGWKEVVRSKLFNRSKKVSVPANAISRVIGRGGMNINAIREASGAHIEVEKQKGQGERTVIIRGSAEATRLAQQLITALIKEPEKELSEILSRYGLGHINSLVTFPESFKTSSVSINPSLSTSAQVSSFSSQNKNLIKQQVVTKTSGNATTSVTKTTSIPPPSLPANATPPFTNQIRSVLSSSQNIRPGIPVCNSATPPFLNNAQNAWTGVVVTGKVPVNVPRPTVPMCTSSASLNVATVSARVVTTTSVEKSPVVRELFPQDKNTSSQPGSTTATKTTVSYTMAVIAQGKAPKTVPANIVTVTTKVTTTSDTKVSTISPVSIERAGSAPPSSTVIHPQMTLGHNTCSGPSPVQPFATNHSPKISNGTIITQQGVNTQARVHSTQAPVQSKPFVNSTVSVSQAVSTSNPPSTSPTGSHTVTTAQPGIAQEYSPFDNIFAQVAQSVWGQKDKEASKPNFASVAASGVTSVASQVQNSNPVQSTLTTFLKILRLI</sequence>
<dbReference type="PROSITE" id="PS50084">
    <property type="entry name" value="KH_TYPE_1"/>
    <property type="match status" value="1"/>
</dbReference>
<dbReference type="Pfam" id="PF00013">
    <property type="entry name" value="KH_1"/>
    <property type="match status" value="1"/>
</dbReference>
<dbReference type="InterPro" id="IPR051631">
    <property type="entry name" value="Ankyrin-KH/SAM_domain"/>
</dbReference>
<dbReference type="PANTHER" id="PTHR23206">
    <property type="entry name" value="MASK PROTEIN"/>
    <property type="match status" value="1"/>
</dbReference>
<evidence type="ECO:0000313" key="8">
    <source>
        <dbReference type="Proteomes" id="UP000054359"/>
    </source>
</evidence>
<feature type="region of interest" description="Disordered" evidence="5">
    <location>
        <begin position="1"/>
        <end position="39"/>
    </location>
</feature>
<reference evidence="7 8" key="1">
    <citation type="submission" date="2013-11" db="EMBL/GenBank/DDBJ databases">
        <title>Genome sequencing of Stegodyphus mimosarum.</title>
        <authorList>
            <person name="Bechsgaard J."/>
        </authorList>
    </citation>
    <scope>NUCLEOTIDE SEQUENCE [LARGE SCALE GENOMIC DNA]</scope>
</reference>
<feature type="domain" description="K Homology" evidence="6">
    <location>
        <begin position="56"/>
        <end position="125"/>
    </location>
</feature>
<dbReference type="PANTHER" id="PTHR23206:SF8">
    <property type="entry name" value="ANKYRIN REPEAT AND KH DOMAIN-CONTAINING 1"/>
    <property type="match status" value="1"/>
</dbReference>
<gene>
    <name evidence="7" type="ORF">X975_17752</name>
</gene>
<keyword evidence="1" id="KW-0677">Repeat</keyword>
<feature type="non-terminal residue" evidence="7">
    <location>
        <position position="537"/>
    </location>
</feature>
<dbReference type="SUPFAM" id="SSF54791">
    <property type="entry name" value="Eukaryotic type KH-domain (KH-domain type I)"/>
    <property type="match status" value="1"/>
</dbReference>
<name>A0A087U7P6_STEMI</name>
<organism evidence="7 8">
    <name type="scientific">Stegodyphus mimosarum</name>
    <name type="common">African social velvet spider</name>
    <dbReference type="NCBI Taxonomy" id="407821"/>
    <lineage>
        <taxon>Eukaryota</taxon>
        <taxon>Metazoa</taxon>
        <taxon>Ecdysozoa</taxon>
        <taxon>Arthropoda</taxon>
        <taxon>Chelicerata</taxon>
        <taxon>Arachnida</taxon>
        <taxon>Araneae</taxon>
        <taxon>Araneomorphae</taxon>
        <taxon>Entelegynae</taxon>
        <taxon>Eresoidea</taxon>
        <taxon>Eresidae</taxon>
        <taxon>Stegodyphus</taxon>
    </lineage>
</organism>
<feature type="region of interest" description="Disordered" evidence="5">
    <location>
        <begin position="445"/>
        <end position="465"/>
    </location>
</feature>
<dbReference type="Proteomes" id="UP000054359">
    <property type="component" value="Unassembled WGS sequence"/>
</dbReference>
<dbReference type="OrthoDB" id="10071877at2759"/>
<evidence type="ECO:0000256" key="5">
    <source>
        <dbReference type="SAM" id="MobiDB-lite"/>
    </source>
</evidence>
<protein>
    <submittedName>
        <fullName evidence="7">Ankyrin repeat domain-containing protein 17</fullName>
    </submittedName>
</protein>
<dbReference type="EMBL" id="KK118595">
    <property type="protein sequence ID" value="KFM73385.1"/>
    <property type="molecule type" value="Genomic_DNA"/>
</dbReference>
<dbReference type="GO" id="GO:0005737">
    <property type="term" value="C:cytoplasm"/>
    <property type="evidence" value="ECO:0007669"/>
    <property type="project" value="TreeGrafter"/>
</dbReference>
<feature type="compositionally biased region" description="Polar residues" evidence="5">
    <location>
        <begin position="14"/>
        <end position="36"/>
    </location>
</feature>
<dbReference type="InterPro" id="IPR036612">
    <property type="entry name" value="KH_dom_type_1_sf"/>
</dbReference>
<keyword evidence="3" id="KW-0175">Coiled coil</keyword>
<dbReference type="SMART" id="SM00322">
    <property type="entry name" value="KH"/>
    <property type="match status" value="1"/>
</dbReference>
<dbReference type="GO" id="GO:0045087">
    <property type="term" value="P:innate immune response"/>
    <property type="evidence" value="ECO:0007669"/>
    <property type="project" value="TreeGrafter"/>
</dbReference>
<evidence type="ECO:0000256" key="4">
    <source>
        <dbReference type="PROSITE-ProRule" id="PRU00117"/>
    </source>
</evidence>
<dbReference type="InterPro" id="IPR004087">
    <property type="entry name" value="KH_dom"/>
</dbReference>
<dbReference type="Gene3D" id="3.30.1370.10">
    <property type="entry name" value="K Homology domain, type 1"/>
    <property type="match status" value="1"/>
</dbReference>
<evidence type="ECO:0000259" key="6">
    <source>
        <dbReference type="SMART" id="SM00322"/>
    </source>
</evidence>